<feature type="transmembrane region" description="Helical" evidence="1">
    <location>
        <begin position="53"/>
        <end position="77"/>
    </location>
</feature>
<gene>
    <name evidence="3" type="ORF">PNOK_0025800</name>
</gene>
<dbReference type="EMBL" id="NBII01000001">
    <property type="protein sequence ID" value="PAV23190.1"/>
    <property type="molecule type" value="Genomic_DNA"/>
</dbReference>
<comment type="caution">
    <text evidence="3">The sequence shown here is derived from an EMBL/GenBank/DDBJ whole genome shotgun (WGS) entry which is preliminary data.</text>
</comment>
<dbReference type="InParanoid" id="A0A286UUB4"/>
<dbReference type="OrthoDB" id="3254016at2759"/>
<keyword evidence="4" id="KW-1185">Reference proteome</keyword>
<name>A0A286UUB4_9AGAM</name>
<organism evidence="3 4">
    <name type="scientific">Pyrrhoderma noxium</name>
    <dbReference type="NCBI Taxonomy" id="2282107"/>
    <lineage>
        <taxon>Eukaryota</taxon>
        <taxon>Fungi</taxon>
        <taxon>Dikarya</taxon>
        <taxon>Basidiomycota</taxon>
        <taxon>Agaricomycotina</taxon>
        <taxon>Agaricomycetes</taxon>
        <taxon>Hymenochaetales</taxon>
        <taxon>Hymenochaetaceae</taxon>
        <taxon>Pyrrhoderma</taxon>
    </lineage>
</organism>
<evidence type="ECO:0000256" key="1">
    <source>
        <dbReference type="SAM" id="Phobius"/>
    </source>
</evidence>
<keyword evidence="1" id="KW-1133">Transmembrane helix</keyword>
<accession>A0A286UUB4</accession>
<sequence length="94" mass="11179">MLSTAELSDTVSSQFPAIKYITISCFTLHIYDHMLSLNDEVEYVWKRKNKSKVFIILFMMFRYYSLAITAVMMLSTFSPFFTPKMFATFRLFWV</sequence>
<evidence type="ECO:0000259" key="2">
    <source>
        <dbReference type="Pfam" id="PF20151"/>
    </source>
</evidence>
<keyword evidence="1" id="KW-0812">Transmembrane</keyword>
<feature type="domain" description="DUF6533" evidence="2">
    <location>
        <begin position="20"/>
        <end position="66"/>
    </location>
</feature>
<evidence type="ECO:0000313" key="3">
    <source>
        <dbReference type="EMBL" id="PAV23190.1"/>
    </source>
</evidence>
<dbReference type="Pfam" id="PF20151">
    <property type="entry name" value="DUF6533"/>
    <property type="match status" value="1"/>
</dbReference>
<reference evidence="3 4" key="1">
    <citation type="journal article" date="2017" name="Mol. Ecol.">
        <title>Comparative and population genomic landscape of Phellinus noxius: A hypervariable fungus causing root rot in trees.</title>
        <authorList>
            <person name="Chung C.L."/>
            <person name="Lee T.J."/>
            <person name="Akiba M."/>
            <person name="Lee H.H."/>
            <person name="Kuo T.H."/>
            <person name="Liu D."/>
            <person name="Ke H.M."/>
            <person name="Yokoi T."/>
            <person name="Roa M.B."/>
            <person name="Lu M.J."/>
            <person name="Chang Y.Y."/>
            <person name="Ann P.J."/>
            <person name="Tsai J.N."/>
            <person name="Chen C.Y."/>
            <person name="Tzean S.S."/>
            <person name="Ota Y."/>
            <person name="Hattori T."/>
            <person name="Sahashi N."/>
            <person name="Liou R.F."/>
            <person name="Kikuchi T."/>
            <person name="Tsai I.J."/>
        </authorList>
    </citation>
    <scope>NUCLEOTIDE SEQUENCE [LARGE SCALE GENOMIC DNA]</scope>
    <source>
        <strain evidence="3 4">FFPRI411160</strain>
    </source>
</reference>
<evidence type="ECO:0000313" key="4">
    <source>
        <dbReference type="Proteomes" id="UP000217199"/>
    </source>
</evidence>
<protein>
    <recommendedName>
        <fullName evidence="2">DUF6533 domain-containing protein</fullName>
    </recommendedName>
</protein>
<dbReference type="Proteomes" id="UP000217199">
    <property type="component" value="Unassembled WGS sequence"/>
</dbReference>
<dbReference type="AlphaFoldDB" id="A0A286UUB4"/>
<dbReference type="InterPro" id="IPR045340">
    <property type="entry name" value="DUF6533"/>
</dbReference>
<proteinExistence type="predicted"/>
<keyword evidence="1" id="KW-0472">Membrane</keyword>